<keyword evidence="2" id="KW-0805">Transcription regulation</keyword>
<dbReference type="GO" id="GO:0003677">
    <property type="term" value="F:DNA binding"/>
    <property type="evidence" value="ECO:0007669"/>
    <property type="project" value="UniProtKB-KW"/>
</dbReference>
<keyword evidence="3" id="KW-0238">DNA-binding</keyword>
<evidence type="ECO:0000256" key="3">
    <source>
        <dbReference type="ARBA" id="ARBA00023125"/>
    </source>
</evidence>
<dbReference type="PANTHER" id="PTHR30346">
    <property type="entry name" value="TRANSCRIPTIONAL DUAL REGULATOR HCAR-RELATED"/>
    <property type="match status" value="1"/>
</dbReference>
<dbReference type="PROSITE" id="PS50931">
    <property type="entry name" value="HTH_LYSR"/>
    <property type="match status" value="1"/>
</dbReference>
<dbReference type="InterPro" id="IPR005119">
    <property type="entry name" value="LysR_subst-bd"/>
</dbReference>
<dbReference type="HOGENOM" id="CLU_039613_6_4_6"/>
<name>A0A059ZWQ5_ACICK</name>
<dbReference type="GO" id="GO:0003700">
    <property type="term" value="F:DNA-binding transcription factor activity"/>
    <property type="evidence" value="ECO:0007669"/>
    <property type="project" value="InterPro"/>
</dbReference>
<keyword evidence="4" id="KW-0804">Transcription</keyword>
<comment type="similarity">
    <text evidence="1">Belongs to the LysR transcriptional regulatory family.</text>
</comment>
<evidence type="ECO:0000259" key="5">
    <source>
        <dbReference type="PROSITE" id="PS50931"/>
    </source>
</evidence>
<evidence type="ECO:0000256" key="2">
    <source>
        <dbReference type="ARBA" id="ARBA00023015"/>
    </source>
</evidence>
<sequence length="298" mass="33210">MDLRHLRHFVALAETGNFHRAAERCFLTQSSLSRSIQSLESDLGIQLFRRQAKKVELSAAGRALYPQALSLLEQARRTEALMDDLKKGRNGVLRIAFLPSTTISILPELLRRFSAQTEDVSVALQEMTTDAQRQALLAGQIDVGLLRDLGTVPELQQCHLSTETWCLVLPEQHALLRNQRITPDILAQETLIVLRRELAPGAYDRLLSQLRVRHLDTCIRMELADSNGIFSAVAAGLGLGLVFSSLTALERPGIAFRPLADVQAESELHLAWRAGNEIHEPILAQFIAITTRWAAERT</sequence>
<dbReference type="InterPro" id="IPR036388">
    <property type="entry name" value="WH-like_DNA-bd_sf"/>
</dbReference>
<dbReference type="GO" id="GO:0032993">
    <property type="term" value="C:protein-DNA complex"/>
    <property type="evidence" value="ECO:0007669"/>
    <property type="project" value="TreeGrafter"/>
</dbReference>
<organism evidence="6 7">
    <name type="scientific">Acidithiobacillus caldus (strain ATCC 51756 / DSM 8584 / KU)</name>
    <dbReference type="NCBI Taxonomy" id="637389"/>
    <lineage>
        <taxon>Bacteria</taxon>
        <taxon>Pseudomonadati</taxon>
        <taxon>Pseudomonadota</taxon>
        <taxon>Acidithiobacillia</taxon>
        <taxon>Acidithiobacillales</taxon>
        <taxon>Acidithiobacillaceae</taxon>
        <taxon>Acidithiobacillus</taxon>
    </lineage>
</organism>
<dbReference type="KEGG" id="acz:Acaty_c2027"/>
<accession>A0A059ZWQ5</accession>
<dbReference type="AlphaFoldDB" id="A0A059ZWQ5"/>
<dbReference type="InterPro" id="IPR036390">
    <property type="entry name" value="WH_DNA-bd_sf"/>
</dbReference>
<evidence type="ECO:0000313" key="6">
    <source>
        <dbReference type="EMBL" id="AIA55883.1"/>
    </source>
</evidence>
<dbReference type="Gene3D" id="3.40.190.10">
    <property type="entry name" value="Periplasmic binding protein-like II"/>
    <property type="match status" value="2"/>
</dbReference>
<dbReference type="SUPFAM" id="SSF46785">
    <property type="entry name" value="Winged helix' DNA-binding domain"/>
    <property type="match status" value="1"/>
</dbReference>
<evidence type="ECO:0000256" key="1">
    <source>
        <dbReference type="ARBA" id="ARBA00009437"/>
    </source>
</evidence>
<dbReference type="eggNOG" id="COG0583">
    <property type="taxonomic scope" value="Bacteria"/>
</dbReference>
<dbReference type="Pfam" id="PF03466">
    <property type="entry name" value="LysR_substrate"/>
    <property type="match status" value="1"/>
</dbReference>
<dbReference type="InterPro" id="IPR000847">
    <property type="entry name" value="LysR_HTH_N"/>
</dbReference>
<dbReference type="FunFam" id="1.10.10.10:FF:000001">
    <property type="entry name" value="LysR family transcriptional regulator"/>
    <property type="match status" value="1"/>
</dbReference>
<dbReference type="CDD" id="cd08414">
    <property type="entry name" value="PBP2_LTTR_aromatics_like"/>
    <property type="match status" value="1"/>
</dbReference>
<gene>
    <name evidence="6" type="ORF">Acaty_c2027</name>
</gene>
<reference evidence="6 7" key="1">
    <citation type="journal article" date="2009" name="J. Bacteriol.">
        <title>Draft genome sequence of the extremely acidophilic bacterium Acidithiobacillus caldus ATCC 51756 reveals metabolic versatility in the genus Acidithiobacillus.</title>
        <authorList>
            <person name="Valdes J."/>
            <person name="Quatrini R."/>
            <person name="Hallberg K."/>
            <person name="Dopson M."/>
            <person name="Valenzuela P.D."/>
            <person name="Holmes D.S."/>
        </authorList>
    </citation>
    <scope>NUCLEOTIDE SEQUENCE [LARGE SCALE GENOMIC DNA]</scope>
    <source>
        <strain evidence="7">ATCC 51756 / DSM 8584 / KU</strain>
    </source>
</reference>
<protein>
    <submittedName>
        <fullName evidence="6">Transcriptional regulator</fullName>
    </submittedName>
</protein>
<dbReference type="Pfam" id="PF00126">
    <property type="entry name" value="HTH_1"/>
    <property type="match status" value="1"/>
</dbReference>
<dbReference type="EMBL" id="CP005986">
    <property type="protein sequence ID" value="AIA55883.1"/>
    <property type="molecule type" value="Genomic_DNA"/>
</dbReference>
<dbReference type="Gene3D" id="1.10.10.10">
    <property type="entry name" value="Winged helix-like DNA-binding domain superfamily/Winged helix DNA-binding domain"/>
    <property type="match status" value="1"/>
</dbReference>
<feature type="domain" description="HTH lysR-type" evidence="5">
    <location>
        <begin position="1"/>
        <end position="58"/>
    </location>
</feature>
<dbReference type="PANTHER" id="PTHR30346:SF17">
    <property type="entry name" value="LYSR FAMILY TRANSCRIPTIONAL REGULATOR"/>
    <property type="match status" value="1"/>
</dbReference>
<dbReference type="Proteomes" id="UP000005522">
    <property type="component" value="Chromosome"/>
</dbReference>
<dbReference type="SUPFAM" id="SSF53850">
    <property type="entry name" value="Periplasmic binding protein-like II"/>
    <property type="match status" value="1"/>
</dbReference>
<evidence type="ECO:0000313" key="7">
    <source>
        <dbReference type="Proteomes" id="UP000005522"/>
    </source>
</evidence>
<proteinExistence type="inferred from homology"/>
<evidence type="ECO:0000256" key="4">
    <source>
        <dbReference type="ARBA" id="ARBA00023163"/>
    </source>
</evidence>
<dbReference type="PRINTS" id="PR00039">
    <property type="entry name" value="HTHLYSR"/>
</dbReference>